<evidence type="ECO:0000313" key="1">
    <source>
        <dbReference type="EMBL" id="KAJ9066924.1"/>
    </source>
</evidence>
<comment type="caution">
    <text evidence="1">The sequence shown here is derived from an EMBL/GenBank/DDBJ whole genome shotgun (WGS) entry which is preliminary data.</text>
</comment>
<reference evidence="1" key="1">
    <citation type="submission" date="2022-04" db="EMBL/GenBank/DDBJ databases">
        <title>Genome of the entomopathogenic fungus Entomophthora muscae.</title>
        <authorList>
            <person name="Elya C."/>
            <person name="Lovett B.R."/>
            <person name="Lee E."/>
            <person name="Macias A.M."/>
            <person name="Hajek A.E."/>
            <person name="De Bivort B.L."/>
            <person name="Kasson M.T."/>
            <person name="De Fine Licht H.H."/>
            <person name="Stajich J.E."/>
        </authorList>
    </citation>
    <scope>NUCLEOTIDE SEQUENCE</scope>
    <source>
        <strain evidence="1">Berkeley</strain>
    </source>
</reference>
<keyword evidence="2" id="KW-1185">Reference proteome</keyword>
<evidence type="ECO:0000313" key="2">
    <source>
        <dbReference type="Proteomes" id="UP001165960"/>
    </source>
</evidence>
<protein>
    <submittedName>
        <fullName evidence="1">Uncharacterized protein</fullName>
    </submittedName>
</protein>
<proteinExistence type="predicted"/>
<dbReference type="EMBL" id="QTSX02004273">
    <property type="protein sequence ID" value="KAJ9066924.1"/>
    <property type="molecule type" value="Genomic_DNA"/>
</dbReference>
<organism evidence="1 2">
    <name type="scientific">Entomophthora muscae</name>
    <dbReference type="NCBI Taxonomy" id="34485"/>
    <lineage>
        <taxon>Eukaryota</taxon>
        <taxon>Fungi</taxon>
        <taxon>Fungi incertae sedis</taxon>
        <taxon>Zoopagomycota</taxon>
        <taxon>Entomophthoromycotina</taxon>
        <taxon>Entomophthoromycetes</taxon>
        <taxon>Entomophthorales</taxon>
        <taxon>Entomophthoraceae</taxon>
        <taxon>Entomophthora</taxon>
    </lineage>
</organism>
<accession>A0ACC2SWY6</accession>
<gene>
    <name evidence="1" type="ORF">DSO57_1005000</name>
</gene>
<dbReference type="Proteomes" id="UP001165960">
    <property type="component" value="Unassembled WGS sequence"/>
</dbReference>
<sequence>MKPDPYKQKASKKHQSKNFIKPKTPEGKEKPATSVSDAKDLKGTSSISIKYEKKKLPSNNFRFHELNASLQDVQPDEHTNDEEKELLMQTNRLKELVDRADESNFDPQTYFQFQSEQLDSDSDTFWIGASYELNQKNLTFSSTEDDSDDQGDLAFREVFSLDFGSLADDLYTLEEEERLNLNREDIEKLMTGFCDSGSFQTRVTIPTYKPWKTLSLEPDNQVDAKAAKESTNIPHKTSHKQLDADEIDLDELLAMDTVVGDSQSPTTSKMFQVPLHPHSSSELYDISLRSGSETLSPALFPKEVQKENDMEAWLDDMLG</sequence>
<name>A0ACC2SWY6_9FUNG</name>